<feature type="transmembrane region" description="Helical" evidence="2">
    <location>
        <begin position="164"/>
        <end position="184"/>
    </location>
</feature>
<feature type="transmembrane region" description="Helical" evidence="2">
    <location>
        <begin position="260"/>
        <end position="278"/>
    </location>
</feature>
<keyword evidence="4" id="KW-1185">Reference proteome</keyword>
<evidence type="ECO:0000256" key="1">
    <source>
        <dbReference type="SAM" id="MobiDB-lite"/>
    </source>
</evidence>
<proteinExistence type="predicted"/>
<feature type="transmembrane region" description="Helical" evidence="2">
    <location>
        <begin position="213"/>
        <end position="240"/>
    </location>
</feature>
<feature type="compositionally biased region" description="Polar residues" evidence="1">
    <location>
        <begin position="34"/>
        <end position="56"/>
    </location>
</feature>
<dbReference type="EMBL" id="KL142374">
    <property type="protein sequence ID" value="KDR78605.1"/>
    <property type="molecule type" value="Genomic_DNA"/>
</dbReference>
<dbReference type="HOGENOM" id="CLU_087664_0_0_1"/>
<sequence length="285" mass="30767">MQLDQRPFKTQPISRPPPLHISQSSDVYPPPSIPVSSTSAIPISPSGQGNLNSNTNPVGSTNNVYTLALYKLVMTGLALGLDRLVCRNMALPFIALSGTDRLAPMDVRNRALDVSAGDNQWSKNVDRITRMWAIAFTGCMLVVPLSLALFQINGVGDNVYTRTTALSAFLTSCAGLVSSSWYIFNRSRLRTRGMKEEWTKASRSRGTRASIDFWVLLTAPISCLARSAVFCLATICIVVWMDTASGDSSAVGGKSGTSATMTAVFVTVLIIGETIQIFRGMGFLD</sequence>
<keyword evidence="2" id="KW-0812">Transmembrane</keyword>
<evidence type="ECO:0000313" key="4">
    <source>
        <dbReference type="Proteomes" id="UP000027222"/>
    </source>
</evidence>
<dbReference type="Proteomes" id="UP000027222">
    <property type="component" value="Unassembled WGS sequence"/>
</dbReference>
<keyword evidence="2" id="KW-1133">Transmembrane helix</keyword>
<evidence type="ECO:0000313" key="3">
    <source>
        <dbReference type="EMBL" id="KDR78605.1"/>
    </source>
</evidence>
<name>A0A067T5Z1_GALM3</name>
<feature type="transmembrane region" description="Helical" evidence="2">
    <location>
        <begin position="131"/>
        <end position="152"/>
    </location>
</feature>
<organism evidence="3 4">
    <name type="scientific">Galerina marginata (strain CBS 339.88)</name>
    <dbReference type="NCBI Taxonomy" id="685588"/>
    <lineage>
        <taxon>Eukaryota</taxon>
        <taxon>Fungi</taxon>
        <taxon>Dikarya</taxon>
        <taxon>Basidiomycota</taxon>
        <taxon>Agaricomycotina</taxon>
        <taxon>Agaricomycetes</taxon>
        <taxon>Agaricomycetidae</taxon>
        <taxon>Agaricales</taxon>
        <taxon>Agaricineae</taxon>
        <taxon>Strophariaceae</taxon>
        <taxon>Galerina</taxon>
    </lineage>
</organism>
<protein>
    <submittedName>
        <fullName evidence="3">Uncharacterized protein</fullName>
    </submittedName>
</protein>
<reference evidence="4" key="1">
    <citation type="journal article" date="2014" name="Proc. Natl. Acad. Sci. U.S.A.">
        <title>Extensive sampling of basidiomycete genomes demonstrates inadequacy of the white-rot/brown-rot paradigm for wood decay fungi.</title>
        <authorList>
            <person name="Riley R."/>
            <person name="Salamov A.A."/>
            <person name="Brown D.W."/>
            <person name="Nagy L.G."/>
            <person name="Floudas D."/>
            <person name="Held B.W."/>
            <person name="Levasseur A."/>
            <person name="Lombard V."/>
            <person name="Morin E."/>
            <person name="Otillar R."/>
            <person name="Lindquist E.A."/>
            <person name="Sun H."/>
            <person name="LaButti K.M."/>
            <person name="Schmutz J."/>
            <person name="Jabbour D."/>
            <person name="Luo H."/>
            <person name="Baker S.E."/>
            <person name="Pisabarro A.G."/>
            <person name="Walton J.D."/>
            <person name="Blanchette R.A."/>
            <person name="Henrissat B."/>
            <person name="Martin F."/>
            <person name="Cullen D."/>
            <person name="Hibbett D.S."/>
            <person name="Grigoriev I.V."/>
        </authorList>
    </citation>
    <scope>NUCLEOTIDE SEQUENCE [LARGE SCALE GENOMIC DNA]</scope>
    <source>
        <strain evidence="4">CBS 339.88</strain>
    </source>
</reference>
<dbReference type="OrthoDB" id="3126656at2759"/>
<keyword evidence="2" id="KW-0472">Membrane</keyword>
<accession>A0A067T5Z1</accession>
<evidence type="ECO:0000256" key="2">
    <source>
        <dbReference type="SAM" id="Phobius"/>
    </source>
</evidence>
<gene>
    <name evidence="3" type="ORF">GALMADRAFT_137642</name>
</gene>
<dbReference type="AlphaFoldDB" id="A0A067T5Z1"/>
<feature type="region of interest" description="Disordered" evidence="1">
    <location>
        <begin position="1"/>
        <end position="56"/>
    </location>
</feature>